<feature type="region of interest" description="Disordered" evidence="1">
    <location>
        <begin position="151"/>
        <end position="192"/>
    </location>
</feature>
<protein>
    <submittedName>
        <fullName evidence="2">Uncharacterized protein</fullName>
    </submittedName>
</protein>
<dbReference type="EMBL" id="CAJOAX010000107">
    <property type="protein sequence ID" value="CAF3510862.1"/>
    <property type="molecule type" value="Genomic_DNA"/>
</dbReference>
<feature type="compositionally biased region" description="Low complexity" evidence="1">
    <location>
        <begin position="302"/>
        <end position="319"/>
    </location>
</feature>
<proteinExistence type="predicted"/>
<evidence type="ECO:0000313" key="4">
    <source>
        <dbReference type="Proteomes" id="UP000663823"/>
    </source>
</evidence>
<feature type="compositionally biased region" description="Polar residues" evidence="1">
    <location>
        <begin position="151"/>
        <end position="188"/>
    </location>
</feature>
<feature type="region of interest" description="Disordered" evidence="1">
    <location>
        <begin position="302"/>
        <end position="324"/>
    </location>
</feature>
<name>A0A818HM24_9BILA</name>
<dbReference type="Proteomes" id="UP000663874">
    <property type="component" value="Unassembled WGS sequence"/>
</dbReference>
<evidence type="ECO:0000313" key="2">
    <source>
        <dbReference type="EMBL" id="CAF3510862.1"/>
    </source>
</evidence>
<dbReference type="Proteomes" id="UP000663823">
    <property type="component" value="Unassembled WGS sequence"/>
</dbReference>
<dbReference type="EMBL" id="CAJOBE010000648">
    <property type="protein sequence ID" value="CAF3670107.1"/>
    <property type="molecule type" value="Genomic_DNA"/>
</dbReference>
<evidence type="ECO:0000313" key="3">
    <source>
        <dbReference type="EMBL" id="CAF3670107.1"/>
    </source>
</evidence>
<evidence type="ECO:0000256" key="1">
    <source>
        <dbReference type="SAM" id="MobiDB-lite"/>
    </source>
</evidence>
<dbReference type="AlphaFoldDB" id="A0A818HM24"/>
<sequence>MSYGTSSSGYLTWAEEVPISFTEWKTILSKLTKEEIKKRLSSNSDSHRLSTSRQYSPTTKRNERQSLPRNNVFGDSVIDSFLVSSSSSNITQSTTNISQQDISKRVSSSTKRYVSSFKTLVNSTSSKHAQRLSYVNDSVIIVKLSKENATENNSSISQLSNKNSTLPMTASRTLTTPSRKQSSFSPSRLSPVLKLEAQKRRLTHHDSSSITSTNNYLNISSNLINSMAMSTTSHTPSNPSLFTYRNTLTGGNTIRQRAFVETPTNNLLITTERIKSNISSAMRPTRQPLTTATATTTMSSTYISSQQSQRNANQNTRSRIQQDKSMNLKELYEYPDPFTNCPQDFLSKLAQLTKLQLETIEWEKKRRFAKKKTIPNGMIQGKDSP</sequence>
<feature type="compositionally biased region" description="Polar residues" evidence="1">
    <location>
        <begin position="41"/>
        <end position="59"/>
    </location>
</feature>
<reference evidence="2" key="1">
    <citation type="submission" date="2021-02" db="EMBL/GenBank/DDBJ databases">
        <authorList>
            <person name="Nowell W R."/>
        </authorList>
    </citation>
    <scope>NUCLEOTIDE SEQUENCE</scope>
</reference>
<gene>
    <name evidence="3" type="ORF">FNK824_LOCUS7138</name>
    <name evidence="2" type="ORF">OTI717_LOCUS2251</name>
</gene>
<organism evidence="2 4">
    <name type="scientific">Rotaria sordida</name>
    <dbReference type="NCBI Taxonomy" id="392033"/>
    <lineage>
        <taxon>Eukaryota</taxon>
        <taxon>Metazoa</taxon>
        <taxon>Spiralia</taxon>
        <taxon>Gnathifera</taxon>
        <taxon>Rotifera</taxon>
        <taxon>Eurotatoria</taxon>
        <taxon>Bdelloidea</taxon>
        <taxon>Philodinida</taxon>
        <taxon>Philodinidae</taxon>
        <taxon>Rotaria</taxon>
    </lineage>
</organism>
<comment type="caution">
    <text evidence="2">The sequence shown here is derived from an EMBL/GenBank/DDBJ whole genome shotgun (WGS) entry which is preliminary data.</text>
</comment>
<accession>A0A818HM24</accession>
<feature type="region of interest" description="Disordered" evidence="1">
    <location>
        <begin position="39"/>
        <end position="71"/>
    </location>
</feature>